<evidence type="ECO:0008006" key="2">
    <source>
        <dbReference type="Google" id="ProtNLM"/>
    </source>
</evidence>
<dbReference type="PANTHER" id="PTHR10745:SF0">
    <property type="entry name" value="GLYCINE--TRNA LIGASE"/>
    <property type="match status" value="1"/>
</dbReference>
<reference evidence="1" key="1">
    <citation type="journal article" date="2014" name="Front. Microbiol.">
        <title>High frequency of phylogenetically diverse reductive dehalogenase-homologous genes in deep subseafloor sedimentary metagenomes.</title>
        <authorList>
            <person name="Kawai M."/>
            <person name="Futagami T."/>
            <person name="Toyoda A."/>
            <person name="Takaki Y."/>
            <person name="Nishi S."/>
            <person name="Hori S."/>
            <person name="Arai W."/>
            <person name="Tsubouchi T."/>
            <person name="Morono Y."/>
            <person name="Uchiyama I."/>
            <person name="Ito T."/>
            <person name="Fujiyama A."/>
            <person name="Inagaki F."/>
            <person name="Takami H."/>
        </authorList>
    </citation>
    <scope>NUCLEOTIDE SEQUENCE</scope>
    <source>
        <strain evidence="1">Expedition CK06-06</strain>
    </source>
</reference>
<dbReference type="GO" id="GO:0005737">
    <property type="term" value="C:cytoplasm"/>
    <property type="evidence" value="ECO:0007669"/>
    <property type="project" value="TreeGrafter"/>
</dbReference>
<name>X0YGU3_9ZZZZ</name>
<dbReference type="GO" id="GO:0006426">
    <property type="term" value="P:glycyl-tRNA aminoacylation"/>
    <property type="evidence" value="ECO:0007669"/>
    <property type="project" value="TreeGrafter"/>
</dbReference>
<protein>
    <recommendedName>
        <fullName evidence="2">Glycine--tRNA ligase</fullName>
    </recommendedName>
</protein>
<dbReference type="GO" id="GO:0004820">
    <property type="term" value="F:glycine-tRNA ligase activity"/>
    <property type="evidence" value="ECO:0007669"/>
    <property type="project" value="TreeGrafter"/>
</dbReference>
<dbReference type="PANTHER" id="PTHR10745">
    <property type="entry name" value="GLYCYL-TRNA SYNTHETASE/DNA POLYMERASE SUBUNIT GAMMA-2"/>
    <property type="match status" value="1"/>
</dbReference>
<dbReference type="InterPro" id="IPR027031">
    <property type="entry name" value="Gly-tRNA_synthase/POLG2"/>
</dbReference>
<organism evidence="1">
    <name type="scientific">marine sediment metagenome</name>
    <dbReference type="NCBI Taxonomy" id="412755"/>
    <lineage>
        <taxon>unclassified sequences</taxon>
        <taxon>metagenomes</taxon>
        <taxon>ecological metagenomes</taxon>
    </lineage>
</organism>
<comment type="caution">
    <text evidence="1">The sequence shown here is derived from an EMBL/GenBank/DDBJ whole genome shotgun (WGS) entry which is preliminary data.</text>
</comment>
<dbReference type="Gene3D" id="3.30.930.10">
    <property type="entry name" value="Bira Bifunctional Protein, Domain 2"/>
    <property type="match status" value="1"/>
</dbReference>
<dbReference type="AlphaFoldDB" id="X0YGU3"/>
<dbReference type="SUPFAM" id="SSF55681">
    <property type="entry name" value="Class II aaRS and biotin synthetases"/>
    <property type="match status" value="1"/>
</dbReference>
<dbReference type="EMBL" id="BART01007242">
    <property type="protein sequence ID" value="GAG55239.1"/>
    <property type="molecule type" value="Genomic_DNA"/>
</dbReference>
<accession>X0YGU3</accession>
<evidence type="ECO:0000313" key="1">
    <source>
        <dbReference type="EMBL" id="GAG55239.1"/>
    </source>
</evidence>
<feature type="non-terminal residue" evidence="1">
    <location>
        <position position="65"/>
    </location>
</feature>
<dbReference type="InterPro" id="IPR045864">
    <property type="entry name" value="aa-tRNA-synth_II/BPL/LPL"/>
</dbReference>
<gene>
    <name evidence="1" type="ORF">S01H4_16508</name>
</gene>
<sequence length="65" mass="7623">MPQDIYDKIMMLAKRRGIIYPSFEIYGGVAGFYDYGPLGSQLKLNIENLWRKFFLLKDNCIEINT</sequence>
<proteinExistence type="predicted"/>